<evidence type="ECO:0000313" key="3">
    <source>
        <dbReference type="EMBL" id="MDT0340115.1"/>
    </source>
</evidence>
<dbReference type="GO" id="GO:0009404">
    <property type="term" value="P:toxin metabolic process"/>
    <property type="evidence" value="ECO:0007669"/>
    <property type="project" value="UniProtKB-UniRule"/>
</dbReference>
<comment type="similarity">
    <text evidence="1 2">Belongs to the RTX toxin acyltransferase family.</text>
</comment>
<proteinExistence type="inferred from homology"/>
<dbReference type="GO" id="GO:0016746">
    <property type="term" value="F:acyltransferase activity"/>
    <property type="evidence" value="ECO:0007669"/>
    <property type="project" value="UniProtKB-UniRule"/>
</dbReference>
<dbReference type="AlphaFoldDB" id="A0AAE4GF97"/>
<comment type="function">
    <text evidence="2">Involved in fatty acylation of protoxin at internal lysine residues, thereby converting it to the active toxin.</text>
</comment>
<protein>
    <recommendedName>
        <fullName evidence="2">RTX toxin-activating lysine-acyltransferase</fullName>
        <ecNumber evidence="2">2.3.1.-</ecNumber>
    </recommendedName>
</protein>
<dbReference type="InterPro" id="IPR003996">
    <property type="entry name" value="RTX_toxin-activating_protC_bac"/>
</dbReference>
<keyword evidence="2" id="KW-0963">Cytoplasm</keyword>
<dbReference type="RefSeq" id="WP_310838832.1">
    <property type="nucleotide sequence ID" value="NZ_JAVLSM010000020.1"/>
</dbReference>
<comment type="caution">
    <text evidence="3">The sequence shown here is derived from an EMBL/GenBank/DDBJ whole genome shotgun (WGS) entry which is preliminary data.</text>
</comment>
<accession>A0AAE4GF97</accession>
<gene>
    <name evidence="3" type="ORF">RJN63_25025</name>
</gene>
<sequence length="168" mass="18995">MKSKNSLQDTMAANKNLMIRSRISLVEAGSLKDPVGAAVQLMRESWLHRRWTIADFERLILPPIELNQCVFARLGFDLIGFVSWALFSNEASQAFAEKVRPLQARDWQSGSNLWIIDFMSSPGEGGYIANAVLAHLSVLYPDQKIAQAIRYKRSGIQRRIVSWTMAAR</sequence>
<keyword evidence="2" id="KW-0204">Cytolysis</keyword>
<name>A0AAE4GF97_9BURK</name>
<organism evidence="3">
    <name type="scientific">Herbaspirillum huttiense subsp. nephrolepidis</name>
    <dbReference type="NCBI Taxonomy" id="3075126"/>
    <lineage>
        <taxon>Bacteria</taxon>
        <taxon>Pseudomonadati</taxon>
        <taxon>Pseudomonadota</taxon>
        <taxon>Betaproteobacteria</taxon>
        <taxon>Burkholderiales</taxon>
        <taxon>Oxalobacteraceae</taxon>
        <taxon>Herbaspirillum</taxon>
    </lineage>
</organism>
<dbReference type="GO" id="GO:0031640">
    <property type="term" value="P:killing of cells of another organism"/>
    <property type="evidence" value="ECO:0007669"/>
    <property type="project" value="UniProtKB-KW"/>
</dbReference>
<dbReference type="GO" id="GO:0005737">
    <property type="term" value="C:cytoplasm"/>
    <property type="evidence" value="ECO:0007669"/>
    <property type="project" value="UniProtKB-SubCell"/>
</dbReference>
<comment type="subcellular location">
    <subcellularLocation>
        <location evidence="2">Cytoplasm</location>
    </subcellularLocation>
</comment>
<evidence type="ECO:0000256" key="2">
    <source>
        <dbReference type="RuleBase" id="RU368102"/>
    </source>
</evidence>
<evidence type="ECO:0000256" key="1">
    <source>
        <dbReference type="ARBA" id="ARBA00005686"/>
    </source>
</evidence>
<keyword evidence="2" id="KW-0808">Transferase</keyword>
<dbReference type="Pfam" id="PF02794">
    <property type="entry name" value="HlyC"/>
    <property type="match status" value="1"/>
</dbReference>
<dbReference type="EC" id="2.3.1.-" evidence="2"/>
<reference evidence="3" key="1">
    <citation type="submission" date="2023-02" db="EMBL/GenBank/DDBJ databases">
        <title>Description of Herbaspirillum huttiense subsp. nephrolepsisexaltata and Herbaspirillum huttiense subsp. lycopersicon.</title>
        <authorList>
            <person name="Poudel M."/>
            <person name="Sharma A."/>
            <person name="Goss E."/>
            <person name="Tapia J.H."/>
            <person name="Harmon C.M."/>
            <person name="Jones J.B."/>
        </authorList>
    </citation>
    <scope>NUCLEOTIDE SEQUENCE</scope>
    <source>
        <strain evidence="3">NC40101</strain>
    </source>
</reference>
<keyword evidence="2" id="KW-0012">Acyltransferase</keyword>
<dbReference type="EMBL" id="JAVRAA010000018">
    <property type="protein sequence ID" value="MDT0340115.1"/>
    <property type="molecule type" value="Genomic_DNA"/>
</dbReference>